<name>A0A550J7E5_9BACT</name>
<comment type="caution">
    <text evidence="3">The sequence shown here is derived from an EMBL/GenBank/DDBJ whole genome shotgun (WGS) entry which is preliminary data.</text>
</comment>
<proteinExistence type="predicted"/>
<dbReference type="GO" id="GO:0031125">
    <property type="term" value="P:rRNA 3'-end processing"/>
    <property type="evidence" value="ECO:0007669"/>
    <property type="project" value="TreeGrafter"/>
</dbReference>
<dbReference type="InterPro" id="IPR050798">
    <property type="entry name" value="YhaM_exoribonuc/phosphodiest"/>
</dbReference>
<dbReference type="Proteomes" id="UP000317155">
    <property type="component" value="Unassembled WGS sequence"/>
</dbReference>
<dbReference type="GO" id="GO:0016787">
    <property type="term" value="F:hydrolase activity"/>
    <property type="evidence" value="ECO:0007669"/>
    <property type="project" value="UniProtKB-KW"/>
</dbReference>
<accession>A0A550J7E5</accession>
<dbReference type="PANTHER" id="PTHR37294:SF1">
    <property type="entry name" value="3'-5' EXORIBONUCLEASE YHAM"/>
    <property type="match status" value="1"/>
</dbReference>
<dbReference type="PANTHER" id="PTHR37294">
    <property type="entry name" value="3'-5' EXORIBONUCLEASE YHAM"/>
    <property type="match status" value="1"/>
</dbReference>
<dbReference type="CDD" id="cd00077">
    <property type="entry name" value="HDc"/>
    <property type="match status" value="1"/>
</dbReference>
<dbReference type="EMBL" id="VJVV01000012">
    <property type="protein sequence ID" value="TRO79127.1"/>
    <property type="molecule type" value="Genomic_DNA"/>
</dbReference>
<evidence type="ECO:0000313" key="4">
    <source>
        <dbReference type="Proteomes" id="UP000317155"/>
    </source>
</evidence>
<evidence type="ECO:0000259" key="2">
    <source>
        <dbReference type="SMART" id="SM00471"/>
    </source>
</evidence>
<reference evidence="3 4" key="1">
    <citation type="submission" date="2019-07" db="EMBL/GenBank/DDBJ databases">
        <title>Insights of Desulfuromonas acetexigens electromicrobiology.</title>
        <authorList>
            <person name="Katuri K."/>
            <person name="Sapireddy V."/>
            <person name="Shaw D.R."/>
            <person name="Saikaly P."/>
        </authorList>
    </citation>
    <scope>NUCLEOTIDE SEQUENCE [LARGE SCALE GENOMIC DNA]</scope>
    <source>
        <strain evidence="3 4">2873</strain>
    </source>
</reference>
<dbReference type="InterPro" id="IPR003607">
    <property type="entry name" value="HD/PDEase_dom"/>
</dbReference>
<evidence type="ECO:0000256" key="1">
    <source>
        <dbReference type="ARBA" id="ARBA00022801"/>
    </source>
</evidence>
<dbReference type="RefSeq" id="WP_092054027.1">
    <property type="nucleotide sequence ID" value="NZ_FOJJ01000004.1"/>
</dbReference>
<evidence type="ECO:0000313" key="3">
    <source>
        <dbReference type="EMBL" id="TRO79127.1"/>
    </source>
</evidence>
<keyword evidence="1" id="KW-0378">Hydrolase</keyword>
<organism evidence="3 4">
    <name type="scientific">Trichloromonas acetexigens</name>
    <dbReference type="NCBI Taxonomy" id="38815"/>
    <lineage>
        <taxon>Bacteria</taxon>
        <taxon>Pseudomonadati</taxon>
        <taxon>Thermodesulfobacteriota</taxon>
        <taxon>Desulfuromonadia</taxon>
        <taxon>Desulfuromonadales</taxon>
        <taxon>Trichloromonadaceae</taxon>
        <taxon>Trichloromonas</taxon>
    </lineage>
</organism>
<dbReference type="AlphaFoldDB" id="A0A550J7E5"/>
<dbReference type="Pfam" id="PF01966">
    <property type="entry name" value="HD"/>
    <property type="match status" value="1"/>
</dbReference>
<feature type="domain" description="HD/PDEase" evidence="2">
    <location>
        <begin position="159"/>
        <end position="283"/>
    </location>
</feature>
<dbReference type="InterPro" id="IPR006674">
    <property type="entry name" value="HD_domain"/>
</dbReference>
<gene>
    <name evidence="3" type="ORF">FL622_14190</name>
</gene>
<protein>
    <submittedName>
        <fullName evidence="3">HD domain-containing protein</fullName>
    </submittedName>
</protein>
<dbReference type="SUPFAM" id="SSF109604">
    <property type="entry name" value="HD-domain/PDEase-like"/>
    <property type="match status" value="1"/>
</dbReference>
<dbReference type="OrthoDB" id="5405115at2"/>
<dbReference type="Gene3D" id="1.10.3210.40">
    <property type="match status" value="1"/>
</dbReference>
<dbReference type="SMART" id="SM00471">
    <property type="entry name" value="HDc"/>
    <property type="match status" value="1"/>
</dbReference>
<sequence length="301" mass="33800">MSELLALSKLVPGAVCGTFRLREATHSATWDGYPYLRVVLEDFSGQIHAYAWTDELIGQLDRPDYSLVRICGQVRRFRGKLRIDVASVQPLSQLAERSAAALIPRGICPVPELLPTLLTAVEQIRLPPLRGFVEAVLADTGISFPFVSAPASLQHHHRFPGGLLRHSLECFFLVAKHQEFSRESCELGMVAALFHDIGKILTMTHEMRRTTLGAAVDHDKLTLEVLAPHLRELDREWPEGGRELRYLLTWKMCEKIPKYDMADLVACCDRISTGLNRRSPHAHGRNHPQLGIADHPALRML</sequence>
<keyword evidence="4" id="KW-1185">Reference proteome</keyword>